<comment type="caution">
    <text evidence="1">The sequence shown here is derived from an EMBL/GenBank/DDBJ whole genome shotgun (WGS) entry which is preliminary data.</text>
</comment>
<dbReference type="EMBL" id="PSQE01000006">
    <property type="protein sequence ID" value="RHN51581.1"/>
    <property type="molecule type" value="Genomic_DNA"/>
</dbReference>
<dbReference type="AlphaFoldDB" id="A0A396HGA7"/>
<dbReference type="Gramene" id="rna36045">
    <property type="protein sequence ID" value="RHN51581.1"/>
    <property type="gene ID" value="gene36045"/>
</dbReference>
<reference evidence="1" key="1">
    <citation type="journal article" date="2018" name="Nat. Plants">
        <title>Whole-genome landscape of Medicago truncatula symbiotic genes.</title>
        <authorList>
            <person name="Pecrix Y."/>
            <person name="Gamas P."/>
            <person name="Carrere S."/>
        </authorList>
    </citation>
    <scope>NUCLEOTIDE SEQUENCE</scope>
    <source>
        <tissue evidence="1">Leaves</tissue>
    </source>
</reference>
<name>A0A396HGA7_MEDTR</name>
<organism evidence="1">
    <name type="scientific">Medicago truncatula</name>
    <name type="common">Barrel medic</name>
    <name type="synonym">Medicago tribuloides</name>
    <dbReference type="NCBI Taxonomy" id="3880"/>
    <lineage>
        <taxon>Eukaryota</taxon>
        <taxon>Viridiplantae</taxon>
        <taxon>Streptophyta</taxon>
        <taxon>Embryophyta</taxon>
        <taxon>Tracheophyta</taxon>
        <taxon>Spermatophyta</taxon>
        <taxon>Magnoliopsida</taxon>
        <taxon>eudicotyledons</taxon>
        <taxon>Gunneridae</taxon>
        <taxon>Pentapetalae</taxon>
        <taxon>rosids</taxon>
        <taxon>fabids</taxon>
        <taxon>Fabales</taxon>
        <taxon>Fabaceae</taxon>
        <taxon>Papilionoideae</taxon>
        <taxon>50 kb inversion clade</taxon>
        <taxon>NPAAA clade</taxon>
        <taxon>Hologalegina</taxon>
        <taxon>IRL clade</taxon>
        <taxon>Trifolieae</taxon>
        <taxon>Medicago</taxon>
    </lineage>
</organism>
<dbReference type="Proteomes" id="UP000265566">
    <property type="component" value="Chromosome 6"/>
</dbReference>
<gene>
    <name evidence="1" type="ORF">MtrunA17_Chr6g0470251</name>
</gene>
<sequence length="40" mass="4793">MTFSWLFLYPHQHLDKFHGKICSGQHRHQGFHLSPEMTNV</sequence>
<evidence type="ECO:0000313" key="1">
    <source>
        <dbReference type="EMBL" id="RHN51581.1"/>
    </source>
</evidence>
<proteinExistence type="predicted"/>
<protein>
    <submittedName>
        <fullName evidence="1">Uncharacterized protein</fullName>
    </submittedName>
</protein>
<accession>A0A396HGA7</accession>